<dbReference type="GO" id="GO:0003677">
    <property type="term" value="F:DNA binding"/>
    <property type="evidence" value="ECO:0007669"/>
    <property type="project" value="InterPro"/>
</dbReference>
<sequence>MTRPVDRGTSRLAQQDDPATRAGRGEAGRHASAARARRYRLALAPVLTEVVAEAGRTASGIAARLTERGVAKPRGGTVWTPADVRKLLRRLAAEKP</sequence>
<name>B8IJM0_METNO</name>
<evidence type="ECO:0000313" key="3">
    <source>
        <dbReference type="Proteomes" id="UP000008207"/>
    </source>
</evidence>
<evidence type="ECO:0000256" key="1">
    <source>
        <dbReference type="SAM" id="MobiDB-lite"/>
    </source>
</evidence>
<evidence type="ECO:0000313" key="2">
    <source>
        <dbReference type="EMBL" id="ACL58068.1"/>
    </source>
</evidence>
<dbReference type="EMBL" id="CP001349">
    <property type="protein sequence ID" value="ACL58068.1"/>
    <property type="molecule type" value="Genomic_DNA"/>
</dbReference>
<protein>
    <submittedName>
        <fullName evidence="2">Uncharacterized protein</fullName>
    </submittedName>
</protein>
<dbReference type="HOGENOM" id="CLU_2356510_0_0_5"/>
<organism evidence="2 3">
    <name type="scientific">Methylobacterium nodulans (strain LMG 21967 / CNCM I-2342 / ORS 2060)</name>
    <dbReference type="NCBI Taxonomy" id="460265"/>
    <lineage>
        <taxon>Bacteria</taxon>
        <taxon>Pseudomonadati</taxon>
        <taxon>Pseudomonadota</taxon>
        <taxon>Alphaproteobacteria</taxon>
        <taxon>Hyphomicrobiales</taxon>
        <taxon>Methylobacteriaceae</taxon>
        <taxon>Methylobacterium</taxon>
    </lineage>
</organism>
<dbReference type="STRING" id="460265.Mnod_3137"/>
<feature type="region of interest" description="Disordered" evidence="1">
    <location>
        <begin position="1"/>
        <end position="33"/>
    </location>
</feature>
<dbReference type="AlphaFoldDB" id="B8IJM0"/>
<dbReference type="GO" id="GO:0000150">
    <property type="term" value="F:DNA strand exchange activity"/>
    <property type="evidence" value="ECO:0007669"/>
    <property type="project" value="InterPro"/>
</dbReference>
<dbReference type="eggNOG" id="ENOG5030SX3">
    <property type="taxonomic scope" value="Bacteria"/>
</dbReference>
<accession>B8IJM0</accession>
<dbReference type="KEGG" id="mno:Mnod_3137"/>
<gene>
    <name evidence="2" type="ordered locus">Mnod_3137</name>
</gene>
<proteinExistence type="predicted"/>
<reference evidence="2 3" key="1">
    <citation type="submission" date="2009-01" db="EMBL/GenBank/DDBJ databases">
        <title>Complete sequence of chromosome of Methylobacterium nodulans ORS 2060.</title>
        <authorList>
            <consortium name="US DOE Joint Genome Institute"/>
            <person name="Lucas S."/>
            <person name="Copeland A."/>
            <person name="Lapidus A."/>
            <person name="Glavina del Rio T."/>
            <person name="Dalin E."/>
            <person name="Tice H."/>
            <person name="Bruce D."/>
            <person name="Goodwin L."/>
            <person name="Pitluck S."/>
            <person name="Sims D."/>
            <person name="Brettin T."/>
            <person name="Detter J.C."/>
            <person name="Han C."/>
            <person name="Larimer F."/>
            <person name="Land M."/>
            <person name="Hauser L."/>
            <person name="Kyrpides N."/>
            <person name="Ivanova N."/>
            <person name="Marx C.J."/>
            <person name="Richardson P."/>
        </authorList>
    </citation>
    <scope>NUCLEOTIDE SEQUENCE [LARGE SCALE GENOMIC DNA]</scope>
    <source>
        <strain evidence="3">LMG 21967 / CNCM I-2342 / ORS 2060</strain>
    </source>
</reference>
<dbReference type="Proteomes" id="UP000008207">
    <property type="component" value="Chromosome"/>
</dbReference>
<keyword evidence="3" id="KW-1185">Reference proteome</keyword>